<keyword evidence="2" id="KW-1185">Reference proteome</keyword>
<reference evidence="1 2" key="1">
    <citation type="submission" date="2019-02" db="EMBL/GenBank/DDBJ databases">
        <title>Deep-cultivation of Planctomycetes and their phenomic and genomic characterization uncovers novel biology.</title>
        <authorList>
            <person name="Wiegand S."/>
            <person name="Jogler M."/>
            <person name="Boedeker C."/>
            <person name="Pinto D."/>
            <person name="Vollmers J."/>
            <person name="Rivas-Marin E."/>
            <person name="Kohn T."/>
            <person name="Peeters S.H."/>
            <person name="Heuer A."/>
            <person name="Rast P."/>
            <person name="Oberbeckmann S."/>
            <person name="Bunk B."/>
            <person name="Jeske O."/>
            <person name="Meyerdierks A."/>
            <person name="Storesund J.E."/>
            <person name="Kallscheuer N."/>
            <person name="Luecker S."/>
            <person name="Lage O.M."/>
            <person name="Pohl T."/>
            <person name="Merkel B.J."/>
            <person name="Hornburger P."/>
            <person name="Mueller R.-W."/>
            <person name="Bruemmer F."/>
            <person name="Labrenz M."/>
            <person name="Spormann A.M."/>
            <person name="Op den Camp H."/>
            <person name="Overmann J."/>
            <person name="Amann R."/>
            <person name="Jetten M.S.M."/>
            <person name="Mascher T."/>
            <person name="Medema M.H."/>
            <person name="Devos D.P."/>
            <person name="Kaster A.-K."/>
            <person name="Ovreas L."/>
            <person name="Rohde M."/>
            <person name="Galperin M.Y."/>
            <person name="Jogler C."/>
        </authorList>
    </citation>
    <scope>NUCLEOTIDE SEQUENCE [LARGE SCALE GENOMIC DNA]</scope>
    <source>
        <strain evidence="1 2">ETA_A8</strain>
    </source>
</reference>
<dbReference type="KEGG" id="aagg:ETAA8_56210"/>
<dbReference type="EMBL" id="CP036274">
    <property type="protein sequence ID" value="QDU30481.1"/>
    <property type="molecule type" value="Genomic_DNA"/>
</dbReference>
<evidence type="ECO:0000313" key="2">
    <source>
        <dbReference type="Proteomes" id="UP000315017"/>
    </source>
</evidence>
<proteinExistence type="predicted"/>
<dbReference type="RefSeq" id="WP_145096019.1">
    <property type="nucleotide sequence ID" value="NZ_CP036274.1"/>
</dbReference>
<gene>
    <name evidence="1" type="ORF">ETAA8_56210</name>
</gene>
<evidence type="ECO:0000313" key="1">
    <source>
        <dbReference type="EMBL" id="QDU30481.1"/>
    </source>
</evidence>
<sequence length="238" mass="26104">MVDSNQPPRNRAIAILTEAREILAERLTERVLDSAEEILSDARGESYMNDIDAVYEQVGVKLSHITQMLANMPAEEVQPATNQFRTDDVGPQDYSVVAEEGTSHDLVATTPRPALVGPMYVSAPALPAPKIETSHSPTDEPSFQHFVLQVQAGDVRAAGRTLAVLFALPESRALMCAATFAERWRRDPDFITRAMQLRTEVTSGSYNGSLVLLFECFGLTGIESIGVLQTLQNRVDES</sequence>
<accession>A0A517YJS8</accession>
<organism evidence="1 2">
    <name type="scientific">Anatilimnocola aggregata</name>
    <dbReference type="NCBI Taxonomy" id="2528021"/>
    <lineage>
        <taxon>Bacteria</taxon>
        <taxon>Pseudomonadati</taxon>
        <taxon>Planctomycetota</taxon>
        <taxon>Planctomycetia</taxon>
        <taxon>Pirellulales</taxon>
        <taxon>Pirellulaceae</taxon>
        <taxon>Anatilimnocola</taxon>
    </lineage>
</organism>
<protein>
    <submittedName>
        <fullName evidence="1">Uncharacterized protein</fullName>
    </submittedName>
</protein>
<dbReference type="AlphaFoldDB" id="A0A517YJS8"/>
<dbReference type="OrthoDB" id="211370at2"/>
<name>A0A517YJS8_9BACT</name>
<dbReference type="Proteomes" id="UP000315017">
    <property type="component" value="Chromosome"/>
</dbReference>